<evidence type="ECO:0008006" key="4">
    <source>
        <dbReference type="Google" id="ProtNLM"/>
    </source>
</evidence>
<sequence>MSKALLIAAALLAATAADAMAETLITAAEAALPAASGITMRGVTRGPGVKLINPSEVKSPFNLKVAFEPHGGAKIEPSSVKVVYLKSPTVDITDRVKPFVTADGIDMGKAEVPAGQHSIRVDVKDSDGRAGSATLQLTVK</sequence>
<protein>
    <recommendedName>
        <fullName evidence="4">Copper resistance protein CopC</fullName>
    </recommendedName>
</protein>
<gene>
    <name evidence="2" type="ORF">CU669_06970</name>
</gene>
<evidence type="ECO:0000313" key="3">
    <source>
        <dbReference type="Proteomes" id="UP000251075"/>
    </source>
</evidence>
<keyword evidence="1" id="KW-0732">Signal</keyword>
<reference evidence="2 3" key="1">
    <citation type="submission" date="2017-11" db="EMBL/GenBank/DDBJ databases">
        <title>Draft genome sequence of magnetotactic bacterium Magnetospirillum kuznetsovii LBB-42.</title>
        <authorList>
            <person name="Grouzdev D.S."/>
            <person name="Rysina M.S."/>
            <person name="Baslerov R.V."/>
            <person name="Koziaeva V."/>
        </authorList>
    </citation>
    <scope>NUCLEOTIDE SEQUENCE [LARGE SCALE GENOMIC DNA]</scope>
    <source>
        <strain evidence="2 3">LBB-42</strain>
    </source>
</reference>
<keyword evidence="3" id="KW-1185">Reference proteome</keyword>
<name>A0A364NZD6_9PROT</name>
<evidence type="ECO:0000256" key="1">
    <source>
        <dbReference type="SAM" id="SignalP"/>
    </source>
</evidence>
<dbReference type="AlphaFoldDB" id="A0A364NZD6"/>
<evidence type="ECO:0000313" key="2">
    <source>
        <dbReference type="EMBL" id="RAU22441.1"/>
    </source>
</evidence>
<dbReference type="Proteomes" id="UP000251075">
    <property type="component" value="Unassembled WGS sequence"/>
</dbReference>
<feature type="signal peptide" evidence="1">
    <location>
        <begin position="1"/>
        <end position="21"/>
    </location>
</feature>
<dbReference type="RefSeq" id="WP_112143118.1">
    <property type="nucleotide sequence ID" value="NZ_PGTO01000004.1"/>
</dbReference>
<comment type="caution">
    <text evidence="2">The sequence shown here is derived from an EMBL/GenBank/DDBJ whole genome shotgun (WGS) entry which is preliminary data.</text>
</comment>
<dbReference type="EMBL" id="PGTO01000004">
    <property type="protein sequence ID" value="RAU22441.1"/>
    <property type="molecule type" value="Genomic_DNA"/>
</dbReference>
<organism evidence="2 3">
    <name type="scientific">Paramagnetospirillum kuznetsovii</name>
    <dbReference type="NCBI Taxonomy" id="2053833"/>
    <lineage>
        <taxon>Bacteria</taxon>
        <taxon>Pseudomonadati</taxon>
        <taxon>Pseudomonadota</taxon>
        <taxon>Alphaproteobacteria</taxon>
        <taxon>Rhodospirillales</taxon>
        <taxon>Magnetospirillaceae</taxon>
        <taxon>Paramagnetospirillum</taxon>
    </lineage>
</organism>
<dbReference type="OrthoDB" id="7361456at2"/>
<accession>A0A364NZD6</accession>
<proteinExistence type="predicted"/>
<feature type="chain" id="PRO_5016843195" description="Copper resistance protein CopC" evidence="1">
    <location>
        <begin position="22"/>
        <end position="140"/>
    </location>
</feature>